<dbReference type="Proteomes" id="UP000028680">
    <property type="component" value="Chromosome"/>
</dbReference>
<dbReference type="Gene3D" id="3.30.360.10">
    <property type="entry name" value="Dihydrodipicolinate Reductase, domain 2"/>
    <property type="match status" value="1"/>
</dbReference>
<keyword evidence="4" id="KW-1185">Reference proteome</keyword>
<reference evidence="3 4" key="1">
    <citation type="journal article" date="2014" name="ISME J.">
        <title>Adaptation of an abundant Roseobacter RCA organism to pelagic systems revealed by genomic and transcriptomic analyses.</title>
        <authorList>
            <person name="Voget S."/>
            <person name="Wemheuer B."/>
            <person name="Brinkhoff T."/>
            <person name="Vollmers J."/>
            <person name="Dietrich S."/>
            <person name="Giebel H.A."/>
            <person name="Beardsley C."/>
            <person name="Sardemann C."/>
            <person name="Bakenhus I."/>
            <person name="Billerbeck S."/>
            <person name="Daniel R."/>
            <person name="Simon M."/>
        </authorList>
    </citation>
    <scope>NUCLEOTIDE SEQUENCE [LARGE SCALE GENOMIC DNA]</scope>
    <source>
        <strain evidence="3 4">RCA23</strain>
    </source>
</reference>
<proteinExistence type="predicted"/>
<dbReference type="InterPro" id="IPR055170">
    <property type="entry name" value="GFO_IDH_MocA-like_dom"/>
</dbReference>
<dbReference type="AlphaFoldDB" id="A0AAN0RGL5"/>
<dbReference type="Gene3D" id="3.40.50.720">
    <property type="entry name" value="NAD(P)-binding Rossmann-like Domain"/>
    <property type="match status" value="1"/>
</dbReference>
<feature type="domain" description="GFO/IDH/MocA-like oxidoreductase" evidence="2">
    <location>
        <begin position="127"/>
        <end position="261"/>
    </location>
</feature>
<evidence type="ECO:0000259" key="1">
    <source>
        <dbReference type="Pfam" id="PF01408"/>
    </source>
</evidence>
<sequence length="341" mass="36725">MANWSSHVKRILVVGGGLIGLRHLEAVKAHPGCSLVGLADPNMSLDVDTPRFASMAEVTASVDGVIIATPTHLHAAHGMEAAARGWPMLIEKPVAGSLQQARELAKVLQDHKIASLVGHHRRYHRVVQQLKSCLDSGQIGEVVTVQVIWAMRKPDAYFQGNWRTQDGSPVMINLVHDIDILRFAIGEIVQAKALRGRSQRGAVRIETGAIAFGFETGAVGTVAFSDVTPSPWGFEAGTGENPNIGATHQDMMWITGTKGALSFPSMTLWQGEDWGQAARKISTTAEKNVKVPLDAQLDHFLEVIDGAEPMIDVADATRTLEVALSLEAELAGQSEMGRVQV</sequence>
<dbReference type="InterPro" id="IPR051450">
    <property type="entry name" value="Gfo/Idh/MocA_Oxidoreductases"/>
</dbReference>
<name>A0AAN0RGL5_9RHOB</name>
<dbReference type="SUPFAM" id="SSF55347">
    <property type="entry name" value="Glyceraldehyde-3-phosphate dehydrogenase-like, C-terminal domain"/>
    <property type="match status" value="1"/>
</dbReference>
<evidence type="ECO:0000313" key="3">
    <source>
        <dbReference type="EMBL" id="AII85851.1"/>
    </source>
</evidence>
<dbReference type="GO" id="GO:0000166">
    <property type="term" value="F:nucleotide binding"/>
    <property type="evidence" value="ECO:0007669"/>
    <property type="project" value="InterPro"/>
</dbReference>
<dbReference type="SUPFAM" id="SSF51735">
    <property type="entry name" value="NAD(P)-binding Rossmann-fold domains"/>
    <property type="match status" value="1"/>
</dbReference>
<dbReference type="PANTHER" id="PTHR43377">
    <property type="entry name" value="BILIVERDIN REDUCTASE A"/>
    <property type="match status" value="1"/>
</dbReference>
<gene>
    <name evidence="3" type="ORF">RCA23_c02870</name>
</gene>
<dbReference type="PANTHER" id="PTHR43377:SF8">
    <property type="entry name" value="BLR3664 PROTEIN"/>
    <property type="match status" value="1"/>
</dbReference>
<protein>
    <submittedName>
        <fullName evidence="3">Oxidoreductase</fullName>
    </submittedName>
</protein>
<dbReference type="Pfam" id="PF01408">
    <property type="entry name" value="GFO_IDH_MocA"/>
    <property type="match status" value="1"/>
</dbReference>
<evidence type="ECO:0000259" key="2">
    <source>
        <dbReference type="Pfam" id="PF22725"/>
    </source>
</evidence>
<dbReference type="KEGG" id="ptp:RCA23_c02870"/>
<dbReference type="Pfam" id="PF22725">
    <property type="entry name" value="GFO_IDH_MocA_C3"/>
    <property type="match status" value="1"/>
</dbReference>
<feature type="domain" description="Gfo/Idh/MocA-like oxidoreductase N-terminal" evidence="1">
    <location>
        <begin position="10"/>
        <end position="118"/>
    </location>
</feature>
<organism evidence="3 4">
    <name type="scientific">Planktomarina temperata RCA23</name>
    <dbReference type="NCBI Taxonomy" id="666509"/>
    <lineage>
        <taxon>Bacteria</taxon>
        <taxon>Pseudomonadati</taxon>
        <taxon>Pseudomonadota</taxon>
        <taxon>Alphaproteobacteria</taxon>
        <taxon>Rhodobacterales</taxon>
        <taxon>Paracoccaceae</taxon>
        <taxon>Planktomarina</taxon>
    </lineage>
</organism>
<evidence type="ECO:0000313" key="4">
    <source>
        <dbReference type="Proteomes" id="UP000028680"/>
    </source>
</evidence>
<dbReference type="EMBL" id="CP003984">
    <property type="protein sequence ID" value="AII85851.1"/>
    <property type="molecule type" value="Genomic_DNA"/>
</dbReference>
<dbReference type="InterPro" id="IPR000683">
    <property type="entry name" value="Gfo/Idh/MocA-like_OxRdtase_N"/>
</dbReference>
<accession>A0AAN0RGL5</accession>
<dbReference type="InterPro" id="IPR036291">
    <property type="entry name" value="NAD(P)-bd_dom_sf"/>
</dbReference>